<dbReference type="GeneID" id="27136734"/>
<keyword evidence="1" id="KW-1133">Transmembrane helix</keyword>
<accession>A0A0X3BIZ7</accession>
<dbReference type="OrthoDB" id="125222at2157"/>
<evidence type="ECO:0000313" key="4">
    <source>
        <dbReference type="Proteomes" id="UP000069850"/>
    </source>
</evidence>
<dbReference type="RefSeq" id="WP_062262014.1">
    <property type="nucleotide sequence ID" value="NZ_LT158599.1"/>
</dbReference>
<dbReference type="KEGG" id="mema:MMAB1_0717"/>
<dbReference type="InterPro" id="IPR013373">
    <property type="entry name" value="Flagellin/pilin_N_arc"/>
</dbReference>
<dbReference type="NCBIfam" id="TIGR02537">
    <property type="entry name" value="arch_flag_Nterm"/>
    <property type="match status" value="1"/>
</dbReference>
<evidence type="ECO:0000313" key="3">
    <source>
        <dbReference type="EMBL" id="CVK31931.1"/>
    </source>
</evidence>
<keyword evidence="1" id="KW-0472">Membrane</keyword>
<evidence type="ECO:0000259" key="2">
    <source>
        <dbReference type="Pfam" id="PF07790"/>
    </source>
</evidence>
<dbReference type="Proteomes" id="UP000069850">
    <property type="component" value="Chromosome 1"/>
</dbReference>
<feature type="transmembrane region" description="Helical" evidence="1">
    <location>
        <begin position="20"/>
        <end position="42"/>
    </location>
</feature>
<dbReference type="EMBL" id="LT158599">
    <property type="protein sequence ID" value="CVK31931.1"/>
    <property type="molecule type" value="Genomic_DNA"/>
</dbReference>
<name>A0A0X3BIZ7_9EURY</name>
<evidence type="ECO:0000256" key="1">
    <source>
        <dbReference type="SAM" id="Phobius"/>
    </source>
</evidence>
<proteinExistence type="predicted"/>
<protein>
    <recommendedName>
        <fullName evidence="2">Archaeal Type IV pilin N-terminal domain-containing protein</fullName>
    </recommendedName>
</protein>
<gene>
    <name evidence="3" type="ORF">MMAB1_0717</name>
</gene>
<dbReference type="Pfam" id="PF07790">
    <property type="entry name" value="Pilin_N"/>
    <property type="match status" value="1"/>
</dbReference>
<keyword evidence="1" id="KW-0812">Transmembrane</keyword>
<organism evidence="3 4">
    <name type="scientific">Methanoculleus bourgensis</name>
    <dbReference type="NCBI Taxonomy" id="83986"/>
    <lineage>
        <taxon>Archaea</taxon>
        <taxon>Methanobacteriati</taxon>
        <taxon>Methanobacteriota</taxon>
        <taxon>Stenosarchaea group</taxon>
        <taxon>Methanomicrobia</taxon>
        <taxon>Methanomicrobiales</taxon>
        <taxon>Methanomicrobiaceae</taxon>
        <taxon>Methanoculleus</taxon>
    </lineage>
</organism>
<reference evidence="3 4" key="1">
    <citation type="submission" date="2016-01" db="EMBL/GenBank/DDBJ databases">
        <authorList>
            <person name="Manzoor S."/>
        </authorList>
    </citation>
    <scope>NUCLEOTIDE SEQUENCE [LARGE SCALE GENOMIC DNA]</scope>
    <source>
        <strain evidence="3">Methanoculleus sp MAB1</strain>
    </source>
</reference>
<sequence>MKRRTDMKERDDAVSPVIGVMLMLVVTIIIAAVVSTFAGGIMTSQEPTPSASFDVSMTNESIELVVQSTSQDISSKDITIVLSNAGQTRKLVPGASTVPFGFNIVEWSEVKGFHDSNSVGDANIKSTQAANDNNSKQWFGNYTLKAGSRMSASGAAFKGGLEGLAPPPEGLENLNSLGKGDFLGVITLDQWMSIFGDDGGVSTTEPDPMTDNVLKVGSRQKINDLDLIAFLETKGVQFTNGKPTGSFYATAEDTNWSFGRMCTYGDGFGSISALLNSSLIATI</sequence>
<feature type="domain" description="Archaeal Type IV pilin N-terminal" evidence="2">
    <location>
        <begin position="12"/>
        <end position="85"/>
    </location>
</feature>
<dbReference type="InterPro" id="IPR012859">
    <property type="entry name" value="Pilin_N_archaeal"/>
</dbReference>
<dbReference type="AlphaFoldDB" id="A0A0X3BIZ7"/>